<sequence>MLASSSSSSQPAEPRQPGLSASWPLAAEAASERSPSAAPSSPAAVGRVDIATDIPYGVRKASLQRRGQECVEERSRLRAGLKFVDKVLDETEEALKLRPRKVDKLTAGTYHACFRHLHWVLGRCQQMQDQAEALEDADSSRLYDHAVSADYALLSVEIVTRHDRSQQLLQILRAGDVEEQGEWKLGAPHQSCGHFAEWVLGAMAVCSSRVCVRDTPCAGGVDLRKAAAQC</sequence>
<evidence type="ECO:0000256" key="1">
    <source>
        <dbReference type="SAM" id="MobiDB-lite"/>
    </source>
</evidence>
<feature type="region of interest" description="Disordered" evidence="1">
    <location>
        <begin position="1"/>
        <end position="44"/>
    </location>
</feature>
<dbReference type="EMBL" id="HBGQ01056757">
    <property type="protein sequence ID" value="CAD9459499.1"/>
    <property type="molecule type" value="Transcribed_RNA"/>
</dbReference>
<name>A0A7S2DN62_9DINO</name>
<protein>
    <submittedName>
        <fullName evidence="2">Uncharacterized protein</fullName>
    </submittedName>
</protein>
<dbReference type="AlphaFoldDB" id="A0A7S2DN62"/>
<evidence type="ECO:0000313" key="2">
    <source>
        <dbReference type="EMBL" id="CAD9459499.1"/>
    </source>
</evidence>
<feature type="compositionally biased region" description="Low complexity" evidence="1">
    <location>
        <begin position="26"/>
        <end position="44"/>
    </location>
</feature>
<organism evidence="2">
    <name type="scientific">Alexandrium andersonii</name>
    <dbReference type="NCBI Taxonomy" id="327968"/>
    <lineage>
        <taxon>Eukaryota</taxon>
        <taxon>Sar</taxon>
        <taxon>Alveolata</taxon>
        <taxon>Dinophyceae</taxon>
        <taxon>Gonyaulacales</taxon>
        <taxon>Pyrocystaceae</taxon>
        <taxon>Alexandrium</taxon>
    </lineage>
</organism>
<accession>A0A7S2DN62</accession>
<proteinExistence type="predicted"/>
<gene>
    <name evidence="2" type="ORF">AAND1436_LOCUS27463</name>
</gene>
<reference evidence="2" key="1">
    <citation type="submission" date="2021-01" db="EMBL/GenBank/DDBJ databases">
        <authorList>
            <person name="Corre E."/>
            <person name="Pelletier E."/>
            <person name="Niang G."/>
            <person name="Scheremetjew M."/>
            <person name="Finn R."/>
            <person name="Kale V."/>
            <person name="Holt S."/>
            <person name="Cochrane G."/>
            <person name="Meng A."/>
            <person name="Brown T."/>
            <person name="Cohen L."/>
        </authorList>
    </citation>
    <scope>NUCLEOTIDE SEQUENCE</scope>
    <source>
        <strain evidence="2">CCMP2222</strain>
    </source>
</reference>